<feature type="domain" description="SnoaL-like" evidence="2">
    <location>
        <begin position="59"/>
        <end position="161"/>
    </location>
</feature>
<dbReference type="Proteomes" id="UP000319481">
    <property type="component" value="Unassembled WGS sequence"/>
</dbReference>
<keyword evidence="1" id="KW-0732">Signal</keyword>
<dbReference type="PANTHER" id="PTHR38436">
    <property type="entry name" value="POLYKETIDE CYCLASE SNOAL-LIKE DOMAIN"/>
    <property type="match status" value="1"/>
</dbReference>
<dbReference type="EMBL" id="SGNZ01000016">
    <property type="protein sequence ID" value="TRA84253.1"/>
    <property type="molecule type" value="Genomic_DNA"/>
</dbReference>
<dbReference type="InterPro" id="IPR032710">
    <property type="entry name" value="NTF2-like_dom_sf"/>
</dbReference>
<comment type="caution">
    <text evidence="3">The sequence shown here is derived from an EMBL/GenBank/DDBJ whole genome shotgun (WGS) entry which is preliminary data.</text>
</comment>
<dbReference type="InterPro" id="IPR037401">
    <property type="entry name" value="SnoaL-like"/>
</dbReference>
<reference evidence="3 4" key="1">
    <citation type="journal article" date="2019" name="Appl. Microbiol. Biotechnol.">
        <title>Differential efficiency of wild type rhizogenic strains for rol gene transformation of plants.</title>
        <authorList>
            <person name="Desmet S."/>
            <person name="De Keyser E."/>
            <person name="Van Vaerenbergh J."/>
            <person name="Baeyen S."/>
            <person name="Van Huylenbroeck J."/>
            <person name="Geelen D."/>
            <person name="Dhooghe E."/>
        </authorList>
    </citation>
    <scope>NUCLEOTIDE SEQUENCE [LARGE SCALE GENOMIC DNA]</scope>
    <source>
        <strain evidence="3 4">GBBC3283</strain>
    </source>
</reference>
<evidence type="ECO:0000256" key="1">
    <source>
        <dbReference type="SAM" id="SignalP"/>
    </source>
</evidence>
<dbReference type="Gene3D" id="3.10.450.50">
    <property type="match status" value="1"/>
</dbReference>
<feature type="signal peptide" evidence="1">
    <location>
        <begin position="1"/>
        <end position="26"/>
    </location>
</feature>
<sequence>MEKRLRNIVLAAALSLAAIAPSTVRAQEAVVVSDNPEVLFTSPDPKLNANKQVVYKIILELLEAGHWDKASQYIADDYVQHNPNAQSGLKPVVQYFTEVLKVQPKPIPAEISMKIADVVAEGDLVVVTYARTEKDPKDPSKTYSTTWFDMWRIKDGKATEHWDPALLNEAPDLR</sequence>
<keyword evidence="4" id="KW-1185">Reference proteome</keyword>
<evidence type="ECO:0000313" key="3">
    <source>
        <dbReference type="EMBL" id="TRA84253.1"/>
    </source>
</evidence>
<dbReference type="Pfam" id="PF12680">
    <property type="entry name" value="SnoaL_2"/>
    <property type="match status" value="1"/>
</dbReference>
<name>A0ABY3BIR3_9HYPH</name>
<dbReference type="PANTHER" id="PTHR38436:SF1">
    <property type="entry name" value="ESTER CYCLASE"/>
    <property type="match status" value="1"/>
</dbReference>
<accession>A0ABY3BIR3</accession>
<dbReference type="SUPFAM" id="SSF54427">
    <property type="entry name" value="NTF2-like"/>
    <property type="match status" value="1"/>
</dbReference>
<dbReference type="InterPro" id="IPR009959">
    <property type="entry name" value="Cyclase_SnoaL-like"/>
</dbReference>
<feature type="chain" id="PRO_5045267217" description="SnoaL-like domain-containing protein" evidence="1">
    <location>
        <begin position="27"/>
        <end position="174"/>
    </location>
</feature>
<proteinExistence type="predicted"/>
<evidence type="ECO:0000259" key="2">
    <source>
        <dbReference type="Pfam" id="PF12680"/>
    </source>
</evidence>
<evidence type="ECO:0000313" key="4">
    <source>
        <dbReference type="Proteomes" id="UP000319481"/>
    </source>
</evidence>
<gene>
    <name evidence="3" type="ORF">EXN23_23150</name>
</gene>
<organism evidence="3 4">
    <name type="scientific">Agrobacterium salinitolerans</name>
    <dbReference type="NCBI Taxonomy" id="1183413"/>
    <lineage>
        <taxon>Bacteria</taxon>
        <taxon>Pseudomonadati</taxon>
        <taxon>Pseudomonadota</taxon>
        <taxon>Alphaproteobacteria</taxon>
        <taxon>Hyphomicrobiales</taxon>
        <taxon>Rhizobiaceae</taxon>
        <taxon>Rhizobium/Agrobacterium group</taxon>
        <taxon>Agrobacterium</taxon>
    </lineage>
</organism>
<protein>
    <recommendedName>
        <fullName evidence="2">SnoaL-like domain-containing protein</fullName>
    </recommendedName>
</protein>